<dbReference type="Pfam" id="PF06985">
    <property type="entry name" value="HET"/>
    <property type="match status" value="1"/>
</dbReference>
<evidence type="ECO:0000259" key="1">
    <source>
        <dbReference type="Pfam" id="PF06985"/>
    </source>
</evidence>
<proteinExistence type="predicted"/>
<evidence type="ECO:0000313" key="2">
    <source>
        <dbReference type="EMBL" id="KAK0638536.1"/>
    </source>
</evidence>
<dbReference type="Proteomes" id="UP001174936">
    <property type="component" value="Unassembled WGS sequence"/>
</dbReference>
<keyword evidence="3" id="KW-1185">Reference proteome</keyword>
<name>A0AA39XQV0_9PEZI</name>
<sequence>MAWVGQLDERCLRADSLCIVQDDAEAKDRDIHWVDIVSMMAYATIAAAHGRNADVGLPGLRPGRGERKEEQRRMEMVAISRLAAADRERIRGPYRVEGRLRCSDRRYYENDWVDGGVVSCLVVEWYKEVAARVTVTQVCWRAWRDVRLI</sequence>
<protein>
    <recommendedName>
        <fullName evidence="1">Heterokaryon incompatibility domain-containing protein</fullName>
    </recommendedName>
</protein>
<dbReference type="InterPro" id="IPR010730">
    <property type="entry name" value="HET"/>
</dbReference>
<comment type="caution">
    <text evidence="2">The sequence shown here is derived from an EMBL/GenBank/DDBJ whole genome shotgun (WGS) entry which is preliminary data.</text>
</comment>
<dbReference type="AlphaFoldDB" id="A0AA39XQV0"/>
<dbReference type="EMBL" id="JAULSV010000007">
    <property type="protein sequence ID" value="KAK0638536.1"/>
    <property type="molecule type" value="Genomic_DNA"/>
</dbReference>
<gene>
    <name evidence="2" type="ORF">B0T16DRAFT_462307</name>
</gene>
<feature type="domain" description="Heterokaryon incompatibility" evidence="1">
    <location>
        <begin position="6"/>
        <end position="77"/>
    </location>
</feature>
<evidence type="ECO:0000313" key="3">
    <source>
        <dbReference type="Proteomes" id="UP001174936"/>
    </source>
</evidence>
<organism evidence="2 3">
    <name type="scientific">Cercophora newfieldiana</name>
    <dbReference type="NCBI Taxonomy" id="92897"/>
    <lineage>
        <taxon>Eukaryota</taxon>
        <taxon>Fungi</taxon>
        <taxon>Dikarya</taxon>
        <taxon>Ascomycota</taxon>
        <taxon>Pezizomycotina</taxon>
        <taxon>Sordariomycetes</taxon>
        <taxon>Sordariomycetidae</taxon>
        <taxon>Sordariales</taxon>
        <taxon>Lasiosphaeriaceae</taxon>
        <taxon>Cercophora</taxon>
    </lineage>
</organism>
<accession>A0AA39XQV0</accession>
<reference evidence="2" key="1">
    <citation type="submission" date="2023-06" db="EMBL/GenBank/DDBJ databases">
        <title>Genome-scale phylogeny and comparative genomics of the fungal order Sordariales.</title>
        <authorList>
            <consortium name="Lawrence Berkeley National Laboratory"/>
            <person name="Hensen N."/>
            <person name="Bonometti L."/>
            <person name="Westerberg I."/>
            <person name="Brannstrom I.O."/>
            <person name="Guillou S."/>
            <person name="Cros-Aarteil S."/>
            <person name="Calhoun S."/>
            <person name="Haridas S."/>
            <person name="Kuo A."/>
            <person name="Mondo S."/>
            <person name="Pangilinan J."/>
            <person name="Riley R."/>
            <person name="Labutti K."/>
            <person name="Andreopoulos B."/>
            <person name="Lipzen A."/>
            <person name="Chen C."/>
            <person name="Yanf M."/>
            <person name="Daum C."/>
            <person name="Ng V."/>
            <person name="Clum A."/>
            <person name="Steindorff A."/>
            <person name="Ohm R."/>
            <person name="Martin F."/>
            <person name="Silar P."/>
            <person name="Natvig D."/>
            <person name="Lalanne C."/>
            <person name="Gautier V."/>
            <person name="Ament-Velasquez S.L."/>
            <person name="Kruys A."/>
            <person name="Hutchinson M.I."/>
            <person name="Powell A.J."/>
            <person name="Barry K."/>
            <person name="Miller A.N."/>
            <person name="Grigoriev I.V."/>
            <person name="Debuchy R."/>
            <person name="Gladieux P."/>
            <person name="Thoren M.H."/>
            <person name="Johannesson H."/>
        </authorList>
    </citation>
    <scope>NUCLEOTIDE SEQUENCE</scope>
    <source>
        <strain evidence="2">SMH2532-1</strain>
    </source>
</reference>